<keyword evidence="4" id="KW-0233">DNA recombination</keyword>
<gene>
    <name evidence="8" type="ORF">P9B03_01155</name>
</gene>
<accession>A0AAW9NH90</accession>
<dbReference type="Gene3D" id="1.10.150.130">
    <property type="match status" value="1"/>
</dbReference>
<dbReference type="PANTHER" id="PTHR30349:SF41">
    <property type="entry name" value="INTEGRASE_RECOMBINASE PROTEIN MJ0367-RELATED"/>
    <property type="match status" value="1"/>
</dbReference>
<sequence>MTDYSIYVAHFKAFLVSQSKSNYTVKQYSLDSAQFVKFMKEQNYEMLTVETIQAYKEWLQQHYSSIQSVNRKLASLKSFIHFLQAREVIPLLPDDLFSPIAIEKNELKTLSIGQMRQALHIWLISYEAAEEQDIRWMALRNYTIMRVIAELGIKSSEVVRMKWSHVQQDFIRILSKRSYRDLPLPQALLDVLQFYKEETMKQFAVAQEVDDIWLGLGNKQGEPITVKTIERLFSYVSQQVGFSVTTTNVRYTAIQQDLDKELHATEDLYEKYGYARKGVLQERATRMEKSE</sequence>
<evidence type="ECO:0000256" key="1">
    <source>
        <dbReference type="ARBA" id="ARBA00008857"/>
    </source>
</evidence>
<dbReference type="Pfam" id="PF02899">
    <property type="entry name" value="Phage_int_SAM_1"/>
    <property type="match status" value="1"/>
</dbReference>
<name>A0AAW9NH90_9BACL</name>
<evidence type="ECO:0000313" key="9">
    <source>
        <dbReference type="Proteomes" id="UP001344888"/>
    </source>
</evidence>
<keyword evidence="3 5" id="KW-0238">DNA-binding</keyword>
<reference evidence="8 9" key="1">
    <citation type="submission" date="2023-03" db="EMBL/GenBank/DDBJ databases">
        <title>Bacillus Genome Sequencing.</title>
        <authorList>
            <person name="Dunlap C."/>
        </authorList>
    </citation>
    <scope>NUCLEOTIDE SEQUENCE [LARGE SCALE GENOMIC DNA]</scope>
    <source>
        <strain evidence="8 9">B-59205</strain>
    </source>
</reference>
<dbReference type="Gene3D" id="1.10.443.10">
    <property type="entry name" value="Intergrase catalytic core"/>
    <property type="match status" value="1"/>
</dbReference>
<dbReference type="InterPro" id="IPR004107">
    <property type="entry name" value="Integrase_SAM-like_N"/>
</dbReference>
<dbReference type="InterPro" id="IPR011010">
    <property type="entry name" value="DNA_brk_join_enz"/>
</dbReference>
<dbReference type="AlphaFoldDB" id="A0AAW9NH90"/>
<keyword evidence="2" id="KW-0229">DNA integration</keyword>
<dbReference type="GO" id="GO:0015074">
    <property type="term" value="P:DNA integration"/>
    <property type="evidence" value="ECO:0007669"/>
    <property type="project" value="UniProtKB-KW"/>
</dbReference>
<evidence type="ECO:0000259" key="6">
    <source>
        <dbReference type="PROSITE" id="PS51898"/>
    </source>
</evidence>
<keyword evidence="9" id="KW-1185">Reference proteome</keyword>
<dbReference type="PROSITE" id="PS51898">
    <property type="entry name" value="TYR_RECOMBINASE"/>
    <property type="match status" value="1"/>
</dbReference>
<comment type="caution">
    <text evidence="8">The sequence shown here is derived from an EMBL/GenBank/DDBJ whole genome shotgun (WGS) entry which is preliminary data.</text>
</comment>
<dbReference type="CDD" id="cd00397">
    <property type="entry name" value="DNA_BRE_C"/>
    <property type="match status" value="1"/>
</dbReference>
<dbReference type="EMBL" id="JARSFG010000003">
    <property type="protein sequence ID" value="MEC1177077.1"/>
    <property type="molecule type" value="Genomic_DNA"/>
</dbReference>
<evidence type="ECO:0000256" key="5">
    <source>
        <dbReference type="PROSITE-ProRule" id="PRU01248"/>
    </source>
</evidence>
<proteinExistence type="inferred from homology"/>
<dbReference type="GO" id="GO:0003677">
    <property type="term" value="F:DNA binding"/>
    <property type="evidence" value="ECO:0007669"/>
    <property type="project" value="UniProtKB-UniRule"/>
</dbReference>
<dbReference type="PANTHER" id="PTHR30349">
    <property type="entry name" value="PHAGE INTEGRASE-RELATED"/>
    <property type="match status" value="1"/>
</dbReference>
<comment type="similarity">
    <text evidence="1">Belongs to the 'phage' integrase family.</text>
</comment>
<dbReference type="RefSeq" id="WP_326121296.1">
    <property type="nucleotide sequence ID" value="NZ_JARSFG010000003.1"/>
</dbReference>
<dbReference type="GO" id="GO:0006310">
    <property type="term" value="P:DNA recombination"/>
    <property type="evidence" value="ECO:0007669"/>
    <property type="project" value="UniProtKB-KW"/>
</dbReference>
<evidence type="ECO:0000256" key="2">
    <source>
        <dbReference type="ARBA" id="ARBA00022908"/>
    </source>
</evidence>
<dbReference type="InterPro" id="IPR013762">
    <property type="entry name" value="Integrase-like_cat_sf"/>
</dbReference>
<dbReference type="Proteomes" id="UP001344888">
    <property type="component" value="Unassembled WGS sequence"/>
</dbReference>
<dbReference type="InterPro" id="IPR044068">
    <property type="entry name" value="CB"/>
</dbReference>
<protein>
    <submittedName>
        <fullName evidence="8">Site-specific integrase</fullName>
    </submittedName>
</protein>
<evidence type="ECO:0000256" key="4">
    <source>
        <dbReference type="ARBA" id="ARBA00023172"/>
    </source>
</evidence>
<dbReference type="InterPro" id="IPR002104">
    <property type="entry name" value="Integrase_catalytic"/>
</dbReference>
<dbReference type="SUPFAM" id="SSF56349">
    <property type="entry name" value="DNA breaking-rejoining enzymes"/>
    <property type="match status" value="1"/>
</dbReference>
<dbReference type="PROSITE" id="PS51900">
    <property type="entry name" value="CB"/>
    <property type="match status" value="1"/>
</dbReference>
<dbReference type="InterPro" id="IPR010998">
    <property type="entry name" value="Integrase_recombinase_N"/>
</dbReference>
<evidence type="ECO:0000256" key="3">
    <source>
        <dbReference type="ARBA" id="ARBA00023125"/>
    </source>
</evidence>
<feature type="domain" description="Core-binding (CB)" evidence="7">
    <location>
        <begin position="1"/>
        <end position="84"/>
    </location>
</feature>
<evidence type="ECO:0000259" key="7">
    <source>
        <dbReference type="PROSITE" id="PS51900"/>
    </source>
</evidence>
<evidence type="ECO:0000313" key="8">
    <source>
        <dbReference type="EMBL" id="MEC1177077.1"/>
    </source>
</evidence>
<organism evidence="8 9">
    <name type="scientific">Metasolibacillus meyeri</name>
    <dbReference type="NCBI Taxonomy" id="1071052"/>
    <lineage>
        <taxon>Bacteria</taxon>
        <taxon>Bacillati</taxon>
        <taxon>Bacillota</taxon>
        <taxon>Bacilli</taxon>
        <taxon>Bacillales</taxon>
        <taxon>Caryophanaceae</taxon>
        <taxon>Metasolibacillus</taxon>
    </lineage>
</organism>
<feature type="domain" description="Tyr recombinase" evidence="6">
    <location>
        <begin position="105"/>
        <end position="291"/>
    </location>
</feature>
<dbReference type="InterPro" id="IPR050090">
    <property type="entry name" value="Tyrosine_recombinase_XerCD"/>
</dbReference>